<evidence type="ECO:0000313" key="2">
    <source>
        <dbReference type="Proteomes" id="UP000657006"/>
    </source>
</evidence>
<dbReference type="Proteomes" id="UP000657006">
    <property type="component" value="Unassembled WGS sequence"/>
</dbReference>
<dbReference type="EMBL" id="JACRSQ010000010">
    <property type="protein sequence ID" value="MBC8543525.1"/>
    <property type="molecule type" value="Genomic_DNA"/>
</dbReference>
<dbReference type="AlphaFoldDB" id="A0A926DUJ4"/>
<organism evidence="1 2">
    <name type="scientific">Bianquea renquensis</name>
    <dbReference type="NCBI Taxonomy" id="2763661"/>
    <lineage>
        <taxon>Bacteria</taxon>
        <taxon>Bacillati</taxon>
        <taxon>Bacillota</taxon>
        <taxon>Clostridia</taxon>
        <taxon>Eubacteriales</taxon>
        <taxon>Bianqueaceae</taxon>
        <taxon>Bianquea</taxon>
    </lineage>
</organism>
<protein>
    <submittedName>
        <fullName evidence="1">Uncharacterized protein</fullName>
    </submittedName>
</protein>
<dbReference type="RefSeq" id="WP_249289668.1">
    <property type="nucleotide sequence ID" value="NZ_JACRSQ010000010.1"/>
</dbReference>
<evidence type="ECO:0000313" key="1">
    <source>
        <dbReference type="EMBL" id="MBC8543525.1"/>
    </source>
</evidence>
<keyword evidence="2" id="KW-1185">Reference proteome</keyword>
<sequence>MVERLQEREDCLARLCQDYLLTFLKIQRLTESLANAIRGTLVKKKVGKYSYYDLQVWEKGKRKRTHVRKKQLEEIRRQVELRQHQERQLRGLKDYLEELRKCLRHFRVKVETIVETYREEGRSRARQEREKKVDQMAARQMPYGSNLKYRTLRGELVRSKSELTLANLFYTMGIPYEYGPKVRLGEMEVEADFKVGSKLDPRLWYYWEHCGRMDDREYVERFGKKMAQYRTNGYREGKNLIATYEDSESGLDTQEILNILKVNRIL</sequence>
<reference evidence="1" key="1">
    <citation type="submission" date="2020-08" db="EMBL/GenBank/DDBJ databases">
        <title>Genome public.</title>
        <authorList>
            <person name="Liu C."/>
            <person name="Sun Q."/>
        </authorList>
    </citation>
    <scope>NUCLEOTIDE SEQUENCE</scope>
    <source>
        <strain evidence="1">NSJ-32</strain>
    </source>
</reference>
<accession>A0A926DUJ4</accession>
<comment type="caution">
    <text evidence="1">The sequence shown here is derived from an EMBL/GenBank/DDBJ whole genome shotgun (WGS) entry which is preliminary data.</text>
</comment>
<proteinExistence type="predicted"/>
<gene>
    <name evidence="1" type="ORF">H8730_08210</name>
</gene>
<name>A0A926DUJ4_9FIRM</name>